<protein>
    <submittedName>
        <fullName evidence="2">Uncharacterized protein</fullName>
    </submittedName>
</protein>
<dbReference type="eggNOG" id="ENOG502S7D7">
    <property type="taxonomic scope" value="Eukaryota"/>
</dbReference>
<dbReference type="GeneID" id="18798470"/>
<keyword evidence="3" id="KW-1185">Reference proteome</keyword>
<dbReference type="AlphaFoldDB" id="R7RXC8"/>
<feature type="signal peptide" evidence="1">
    <location>
        <begin position="1"/>
        <end position="22"/>
    </location>
</feature>
<accession>R7RXC8</accession>
<evidence type="ECO:0000256" key="1">
    <source>
        <dbReference type="SAM" id="SignalP"/>
    </source>
</evidence>
<evidence type="ECO:0000313" key="2">
    <source>
        <dbReference type="EMBL" id="EIM79478.1"/>
    </source>
</evidence>
<sequence length="119" mass="12641">MQYFSFLSLSLSLLLASQHVVAICPGFNYGVGNAQDQGKLGNSEVTRWNVYDDGCNVVDSLTTTTNPCESGTFSCTGSPITFNGYTNTFNGQHYACRPDANSGSCGGDVISICCRNDGN</sequence>
<reference evidence="3" key="1">
    <citation type="journal article" date="2012" name="Science">
        <title>The Paleozoic origin of enzymatic lignin decomposition reconstructed from 31 fungal genomes.</title>
        <authorList>
            <person name="Floudas D."/>
            <person name="Binder M."/>
            <person name="Riley R."/>
            <person name="Barry K."/>
            <person name="Blanchette R.A."/>
            <person name="Henrissat B."/>
            <person name="Martinez A.T."/>
            <person name="Otillar R."/>
            <person name="Spatafora J.W."/>
            <person name="Yadav J.S."/>
            <person name="Aerts A."/>
            <person name="Benoit I."/>
            <person name="Boyd A."/>
            <person name="Carlson A."/>
            <person name="Copeland A."/>
            <person name="Coutinho P.M."/>
            <person name="de Vries R.P."/>
            <person name="Ferreira P."/>
            <person name="Findley K."/>
            <person name="Foster B."/>
            <person name="Gaskell J."/>
            <person name="Glotzer D."/>
            <person name="Gorecki P."/>
            <person name="Heitman J."/>
            <person name="Hesse C."/>
            <person name="Hori C."/>
            <person name="Igarashi K."/>
            <person name="Jurgens J.A."/>
            <person name="Kallen N."/>
            <person name="Kersten P."/>
            <person name="Kohler A."/>
            <person name="Kuees U."/>
            <person name="Kumar T.K.A."/>
            <person name="Kuo A."/>
            <person name="LaButti K."/>
            <person name="Larrondo L.F."/>
            <person name="Lindquist E."/>
            <person name="Ling A."/>
            <person name="Lombard V."/>
            <person name="Lucas S."/>
            <person name="Lundell T."/>
            <person name="Martin R."/>
            <person name="McLaughlin D.J."/>
            <person name="Morgenstern I."/>
            <person name="Morin E."/>
            <person name="Murat C."/>
            <person name="Nagy L.G."/>
            <person name="Nolan M."/>
            <person name="Ohm R.A."/>
            <person name="Patyshakuliyeva A."/>
            <person name="Rokas A."/>
            <person name="Ruiz-Duenas F.J."/>
            <person name="Sabat G."/>
            <person name="Salamov A."/>
            <person name="Samejima M."/>
            <person name="Schmutz J."/>
            <person name="Slot J.C."/>
            <person name="St John F."/>
            <person name="Stenlid J."/>
            <person name="Sun H."/>
            <person name="Sun S."/>
            <person name="Syed K."/>
            <person name="Tsang A."/>
            <person name="Wiebenga A."/>
            <person name="Young D."/>
            <person name="Pisabarro A."/>
            <person name="Eastwood D.C."/>
            <person name="Martin F."/>
            <person name="Cullen D."/>
            <person name="Grigoriev I.V."/>
            <person name="Hibbett D.S."/>
        </authorList>
    </citation>
    <scope>NUCLEOTIDE SEQUENCE [LARGE SCALE GENOMIC DNA]</scope>
    <source>
        <strain evidence="3">FP-91666</strain>
    </source>
</reference>
<dbReference type="Proteomes" id="UP000053927">
    <property type="component" value="Unassembled WGS sequence"/>
</dbReference>
<dbReference type="OMA" id="HKIQVCC"/>
<dbReference type="OrthoDB" id="5348716at2759"/>
<dbReference type="KEGG" id="shs:STEHIDRAFT_135748"/>
<dbReference type="EMBL" id="JH687404">
    <property type="protein sequence ID" value="EIM79478.1"/>
    <property type="molecule type" value="Genomic_DNA"/>
</dbReference>
<evidence type="ECO:0000313" key="3">
    <source>
        <dbReference type="Proteomes" id="UP000053927"/>
    </source>
</evidence>
<proteinExistence type="predicted"/>
<gene>
    <name evidence="2" type="ORF">STEHIDRAFT_135748</name>
</gene>
<dbReference type="RefSeq" id="XP_007311436.1">
    <property type="nucleotide sequence ID" value="XM_007311374.1"/>
</dbReference>
<organism evidence="2 3">
    <name type="scientific">Stereum hirsutum (strain FP-91666)</name>
    <name type="common">White-rot fungus</name>
    <dbReference type="NCBI Taxonomy" id="721885"/>
    <lineage>
        <taxon>Eukaryota</taxon>
        <taxon>Fungi</taxon>
        <taxon>Dikarya</taxon>
        <taxon>Basidiomycota</taxon>
        <taxon>Agaricomycotina</taxon>
        <taxon>Agaricomycetes</taxon>
        <taxon>Russulales</taxon>
        <taxon>Stereaceae</taxon>
        <taxon>Stereum</taxon>
    </lineage>
</organism>
<keyword evidence="1" id="KW-0732">Signal</keyword>
<feature type="chain" id="PRO_5004455210" evidence="1">
    <location>
        <begin position="23"/>
        <end position="119"/>
    </location>
</feature>
<name>R7RXC8_STEHR</name>